<dbReference type="Gene3D" id="3.40.50.720">
    <property type="entry name" value="NAD(P)-binding Rossmann-like Domain"/>
    <property type="match status" value="1"/>
</dbReference>
<dbReference type="SUPFAM" id="SSF51735">
    <property type="entry name" value="NAD(P)-binding Rossmann-fold domains"/>
    <property type="match status" value="1"/>
</dbReference>
<proteinExistence type="inferred from homology"/>
<dbReference type="CDD" id="cd05233">
    <property type="entry name" value="SDR_c"/>
    <property type="match status" value="1"/>
</dbReference>
<dbReference type="FunFam" id="3.40.50.720:FF:000084">
    <property type="entry name" value="Short-chain dehydrogenase reductase"/>
    <property type="match status" value="1"/>
</dbReference>
<dbReference type="PRINTS" id="PR00080">
    <property type="entry name" value="SDRFAMILY"/>
</dbReference>
<keyword evidence="6" id="KW-1185">Reference proteome</keyword>
<dbReference type="InterPro" id="IPR002347">
    <property type="entry name" value="SDR_fam"/>
</dbReference>
<keyword evidence="2" id="KW-0560">Oxidoreductase</keyword>
<name>A0A7H0I5V2_9ACTN</name>
<dbReference type="Pfam" id="PF00106">
    <property type="entry name" value="adh_short"/>
    <property type="match status" value="1"/>
</dbReference>
<gene>
    <name evidence="5" type="ORF">IAG44_00915</name>
</gene>
<dbReference type="RefSeq" id="WP_187745211.1">
    <property type="nucleotide sequence ID" value="NZ_CP060828.1"/>
</dbReference>
<dbReference type="GO" id="GO:0032787">
    <property type="term" value="P:monocarboxylic acid metabolic process"/>
    <property type="evidence" value="ECO:0007669"/>
    <property type="project" value="UniProtKB-ARBA"/>
</dbReference>
<dbReference type="PANTHER" id="PTHR42879">
    <property type="entry name" value="3-OXOACYL-(ACYL-CARRIER-PROTEIN) REDUCTASE"/>
    <property type="match status" value="1"/>
</dbReference>
<dbReference type="InterPro" id="IPR036291">
    <property type="entry name" value="NAD(P)-bd_dom_sf"/>
</dbReference>
<dbReference type="GO" id="GO:0016491">
    <property type="term" value="F:oxidoreductase activity"/>
    <property type="evidence" value="ECO:0007669"/>
    <property type="project" value="UniProtKB-KW"/>
</dbReference>
<dbReference type="EMBL" id="CP060828">
    <property type="protein sequence ID" value="QNP68168.1"/>
    <property type="molecule type" value="Genomic_DNA"/>
</dbReference>
<protein>
    <submittedName>
        <fullName evidence="5">SDR family oxidoreductase</fullName>
    </submittedName>
</protein>
<evidence type="ECO:0000259" key="4">
    <source>
        <dbReference type="SMART" id="SM00822"/>
    </source>
</evidence>
<dbReference type="InterPro" id="IPR020904">
    <property type="entry name" value="Sc_DH/Rdtase_CS"/>
</dbReference>
<dbReference type="PRINTS" id="PR00081">
    <property type="entry name" value="GDHRDH"/>
</dbReference>
<dbReference type="PROSITE" id="PS00061">
    <property type="entry name" value="ADH_SHORT"/>
    <property type="match status" value="1"/>
</dbReference>
<dbReference type="SMART" id="SM00822">
    <property type="entry name" value="PKS_KR"/>
    <property type="match status" value="1"/>
</dbReference>
<sequence>MDLTGQTALVTGGTRGIGLAIAHRLLAAGARVVISGRDEDTGRAALDQLAAGDDAALSTGDATSRADAERAVDTVVERFGHLDIVVNNVGGAADFATVADISDDLWHRTLSLNLDPALYTTRRALAHLVPQRSGRIINISSMEGRDPDPGLCAYATAKHALIGFTRVLAKEVGVHGITANCVCPGAVLTDWVRDKGPVAARVLGTDYTGLLGHFTGRAVTGRLTSPQEVAAAVEWLASEGGAGVTAACISVDGGSTVL</sequence>
<organism evidence="5 6">
    <name type="scientific">Streptomyces roseirectus</name>
    <dbReference type="NCBI Taxonomy" id="2768066"/>
    <lineage>
        <taxon>Bacteria</taxon>
        <taxon>Bacillati</taxon>
        <taxon>Actinomycetota</taxon>
        <taxon>Actinomycetes</taxon>
        <taxon>Kitasatosporales</taxon>
        <taxon>Streptomycetaceae</taxon>
        <taxon>Streptomyces</taxon>
    </lineage>
</organism>
<feature type="domain" description="Ketoreductase" evidence="4">
    <location>
        <begin position="6"/>
        <end position="191"/>
    </location>
</feature>
<evidence type="ECO:0000313" key="6">
    <source>
        <dbReference type="Proteomes" id="UP000516052"/>
    </source>
</evidence>
<evidence type="ECO:0000256" key="1">
    <source>
        <dbReference type="ARBA" id="ARBA00006484"/>
    </source>
</evidence>
<dbReference type="Proteomes" id="UP000516052">
    <property type="component" value="Chromosome"/>
</dbReference>
<reference evidence="5 6" key="1">
    <citation type="submission" date="2020-08" db="EMBL/GenBank/DDBJ databases">
        <title>A novel species.</title>
        <authorList>
            <person name="Gao J."/>
        </authorList>
    </citation>
    <scope>NUCLEOTIDE SEQUENCE [LARGE SCALE GENOMIC DNA]</scope>
    <source>
        <strain evidence="5 6">CRXT-G-22</strain>
    </source>
</reference>
<dbReference type="KEGG" id="sroi:IAG44_00915"/>
<evidence type="ECO:0000313" key="5">
    <source>
        <dbReference type="EMBL" id="QNP68168.1"/>
    </source>
</evidence>
<comment type="similarity">
    <text evidence="1 3">Belongs to the short-chain dehydrogenases/reductases (SDR) family.</text>
</comment>
<dbReference type="AlphaFoldDB" id="A0A7H0I5V2"/>
<accession>A0A7H0I5V2</accession>
<dbReference type="PANTHER" id="PTHR42879:SF2">
    <property type="entry name" value="3-OXOACYL-[ACYL-CARRIER-PROTEIN] REDUCTASE FABG"/>
    <property type="match status" value="1"/>
</dbReference>
<dbReference type="InterPro" id="IPR050259">
    <property type="entry name" value="SDR"/>
</dbReference>
<dbReference type="InterPro" id="IPR057326">
    <property type="entry name" value="KR_dom"/>
</dbReference>
<evidence type="ECO:0000256" key="2">
    <source>
        <dbReference type="ARBA" id="ARBA00023002"/>
    </source>
</evidence>
<evidence type="ECO:0000256" key="3">
    <source>
        <dbReference type="RuleBase" id="RU000363"/>
    </source>
</evidence>